<evidence type="ECO:0000313" key="3">
    <source>
        <dbReference type="EMBL" id="KAI9256461.1"/>
    </source>
</evidence>
<gene>
    <name evidence="3" type="ORF">BDA99DRAFT_139080</name>
</gene>
<protein>
    <submittedName>
        <fullName evidence="3">Uncharacterized protein</fullName>
    </submittedName>
</protein>
<keyword evidence="1" id="KW-0175">Coiled coil</keyword>
<sequence>MIKLYLCTYRYRETERKLQKANTEFTTIQERLAQCQDEKKFFEKKFNKLRDKLQSVQKSKSSRSNHIARMYNEAGPSSSNVLGSNKGSSSRIYTTNAQADKSSNIHRSSSVDSDDSTSDELSVGPQTVPKKRARTGSSNRNHSGHGPYTTFSFNRSTTQTDQRKDTNGVPPRNQEPKEIKCPQSEIDDLELSDTNDYNENESSLVVLQSRVINGDSDSDTDDGGQASFDEGFSISTNRSRRHHHAQFRSPSPPVIGKSTFKYIPLGY</sequence>
<comment type="caution">
    <text evidence="3">The sequence shown here is derived from an EMBL/GenBank/DDBJ whole genome shotgun (WGS) entry which is preliminary data.</text>
</comment>
<evidence type="ECO:0000256" key="2">
    <source>
        <dbReference type="SAM" id="MobiDB-lite"/>
    </source>
</evidence>
<feature type="region of interest" description="Disordered" evidence="2">
    <location>
        <begin position="71"/>
        <end position="185"/>
    </location>
</feature>
<evidence type="ECO:0000256" key="1">
    <source>
        <dbReference type="SAM" id="Coils"/>
    </source>
</evidence>
<feature type="coiled-coil region" evidence="1">
    <location>
        <begin position="11"/>
        <end position="59"/>
    </location>
</feature>
<dbReference type="Proteomes" id="UP001209540">
    <property type="component" value="Unassembled WGS sequence"/>
</dbReference>
<feature type="region of interest" description="Disordered" evidence="2">
    <location>
        <begin position="213"/>
        <end position="255"/>
    </location>
</feature>
<proteinExistence type="predicted"/>
<reference evidence="3" key="1">
    <citation type="journal article" date="2022" name="IScience">
        <title>Evolution of zygomycete secretomes and the origins of terrestrial fungal ecologies.</title>
        <authorList>
            <person name="Chang Y."/>
            <person name="Wang Y."/>
            <person name="Mondo S."/>
            <person name="Ahrendt S."/>
            <person name="Andreopoulos W."/>
            <person name="Barry K."/>
            <person name="Beard J."/>
            <person name="Benny G.L."/>
            <person name="Blankenship S."/>
            <person name="Bonito G."/>
            <person name="Cuomo C."/>
            <person name="Desiro A."/>
            <person name="Gervers K.A."/>
            <person name="Hundley H."/>
            <person name="Kuo A."/>
            <person name="LaButti K."/>
            <person name="Lang B.F."/>
            <person name="Lipzen A."/>
            <person name="O'Donnell K."/>
            <person name="Pangilinan J."/>
            <person name="Reynolds N."/>
            <person name="Sandor L."/>
            <person name="Smith M.E."/>
            <person name="Tsang A."/>
            <person name="Grigoriev I.V."/>
            <person name="Stajich J.E."/>
            <person name="Spatafora J.W."/>
        </authorList>
    </citation>
    <scope>NUCLEOTIDE SEQUENCE</scope>
    <source>
        <strain evidence="3">RSA 2281</strain>
    </source>
</reference>
<feature type="compositionally biased region" description="Polar residues" evidence="2">
    <location>
        <begin position="149"/>
        <end position="160"/>
    </location>
</feature>
<accession>A0AAD5PBK2</accession>
<dbReference type="EMBL" id="JAIXMP010000021">
    <property type="protein sequence ID" value="KAI9256461.1"/>
    <property type="molecule type" value="Genomic_DNA"/>
</dbReference>
<reference evidence="3" key="2">
    <citation type="submission" date="2023-02" db="EMBL/GenBank/DDBJ databases">
        <authorList>
            <consortium name="DOE Joint Genome Institute"/>
            <person name="Mondo S.J."/>
            <person name="Chang Y."/>
            <person name="Wang Y."/>
            <person name="Ahrendt S."/>
            <person name="Andreopoulos W."/>
            <person name="Barry K."/>
            <person name="Beard J."/>
            <person name="Benny G.L."/>
            <person name="Blankenship S."/>
            <person name="Bonito G."/>
            <person name="Cuomo C."/>
            <person name="Desiro A."/>
            <person name="Gervers K.A."/>
            <person name="Hundley H."/>
            <person name="Kuo A."/>
            <person name="LaButti K."/>
            <person name="Lang B.F."/>
            <person name="Lipzen A."/>
            <person name="O'Donnell K."/>
            <person name="Pangilinan J."/>
            <person name="Reynolds N."/>
            <person name="Sandor L."/>
            <person name="Smith M.W."/>
            <person name="Tsang A."/>
            <person name="Grigoriev I.V."/>
            <person name="Stajich J.E."/>
            <person name="Spatafora J.W."/>
        </authorList>
    </citation>
    <scope>NUCLEOTIDE SEQUENCE</scope>
    <source>
        <strain evidence="3">RSA 2281</strain>
    </source>
</reference>
<dbReference type="AlphaFoldDB" id="A0AAD5PBK2"/>
<name>A0AAD5PBK2_9FUNG</name>
<keyword evidence="4" id="KW-1185">Reference proteome</keyword>
<evidence type="ECO:0000313" key="4">
    <source>
        <dbReference type="Proteomes" id="UP001209540"/>
    </source>
</evidence>
<organism evidence="3 4">
    <name type="scientific">Phascolomyces articulosus</name>
    <dbReference type="NCBI Taxonomy" id="60185"/>
    <lineage>
        <taxon>Eukaryota</taxon>
        <taxon>Fungi</taxon>
        <taxon>Fungi incertae sedis</taxon>
        <taxon>Mucoromycota</taxon>
        <taxon>Mucoromycotina</taxon>
        <taxon>Mucoromycetes</taxon>
        <taxon>Mucorales</taxon>
        <taxon>Lichtheimiaceae</taxon>
        <taxon>Phascolomyces</taxon>
    </lineage>
</organism>
<feature type="compositionally biased region" description="Polar residues" evidence="2">
    <location>
        <begin position="75"/>
        <end position="107"/>
    </location>
</feature>